<gene>
    <name evidence="4" type="ORF">SAMN04488004_11748</name>
</gene>
<dbReference type="AlphaFoldDB" id="A0A1I4HFB3"/>
<feature type="domain" description="Methyltransferase" evidence="3">
    <location>
        <begin position="42"/>
        <end position="129"/>
    </location>
</feature>
<dbReference type="STRING" id="195913.SAMN04488004_11748"/>
<evidence type="ECO:0000256" key="1">
    <source>
        <dbReference type="ARBA" id="ARBA00022603"/>
    </source>
</evidence>
<reference evidence="4 5" key="1">
    <citation type="submission" date="2016-10" db="EMBL/GenBank/DDBJ databases">
        <authorList>
            <person name="de Groot N.N."/>
        </authorList>
    </citation>
    <scope>NUCLEOTIDE SEQUENCE [LARGE SCALE GENOMIC DNA]</scope>
    <source>
        <strain evidence="4 5">DSM 16199</strain>
    </source>
</reference>
<dbReference type="Proteomes" id="UP000199550">
    <property type="component" value="Unassembled WGS sequence"/>
</dbReference>
<dbReference type="Gene3D" id="3.40.50.150">
    <property type="entry name" value="Vaccinia Virus protein VP39"/>
    <property type="match status" value="1"/>
</dbReference>
<dbReference type="CDD" id="cd02440">
    <property type="entry name" value="AdoMet_MTases"/>
    <property type="match status" value="1"/>
</dbReference>
<keyword evidence="1 4" id="KW-0489">Methyltransferase</keyword>
<proteinExistence type="predicted"/>
<organism evidence="4 5">
    <name type="scientific">Loktanella salsilacus</name>
    <dbReference type="NCBI Taxonomy" id="195913"/>
    <lineage>
        <taxon>Bacteria</taxon>
        <taxon>Pseudomonadati</taxon>
        <taxon>Pseudomonadota</taxon>
        <taxon>Alphaproteobacteria</taxon>
        <taxon>Rhodobacterales</taxon>
        <taxon>Roseobacteraceae</taxon>
        <taxon>Loktanella</taxon>
    </lineage>
</organism>
<keyword evidence="2 4" id="KW-0808">Transferase</keyword>
<dbReference type="PANTHER" id="PTHR43861:SF1">
    <property type="entry name" value="TRANS-ACONITATE 2-METHYLTRANSFERASE"/>
    <property type="match status" value="1"/>
</dbReference>
<dbReference type="InterPro" id="IPR029063">
    <property type="entry name" value="SAM-dependent_MTases_sf"/>
</dbReference>
<evidence type="ECO:0000313" key="4">
    <source>
        <dbReference type="EMBL" id="SFL40377.1"/>
    </source>
</evidence>
<evidence type="ECO:0000259" key="3">
    <source>
        <dbReference type="Pfam" id="PF13649"/>
    </source>
</evidence>
<dbReference type="OrthoDB" id="9804312at2"/>
<dbReference type="SUPFAM" id="SSF53335">
    <property type="entry name" value="S-adenosyl-L-methionine-dependent methyltransferases"/>
    <property type="match status" value="1"/>
</dbReference>
<accession>A0A1I4HFB3</accession>
<dbReference type="InterPro" id="IPR041698">
    <property type="entry name" value="Methyltransf_25"/>
</dbReference>
<evidence type="ECO:0000313" key="5">
    <source>
        <dbReference type="Proteomes" id="UP000199550"/>
    </source>
</evidence>
<protein>
    <submittedName>
        <fullName evidence="4">Methyltransferase domain-containing protein</fullName>
    </submittedName>
</protein>
<evidence type="ECO:0000256" key="2">
    <source>
        <dbReference type="ARBA" id="ARBA00022679"/>
    </source>
</evidence>
<dbReference type="Pfam" id="PF13649">
    <property type="entry name" value="Methyltransf_25"/>
    <property type="match status" value="1"/>
</dbReference>
<dbReference type="RefSeq" id="WP_090190619.1">
    <property type="nucleotide sequence ID" value="NZ_FOTF01000017.1"/>
</dbReference>
<dbReference type="PANTHER" id="PTHR43861">
    <property type="entry name" value="TRANS-ACONITATE 2-METHYLTRANSFERASE-RELATED"/>
    <property type="match status" value="1"/>
</dbReference>
<dbReference type="GO" id="GO:0008168">
    <property type="term" value="F:methyltransferase activity"/>
    <property type="evidence" value="ECO:0007669"/>
    <property type="project" value="UniProtKB-KW"/>
</dbReference>
<dbReference type="EMBL" id="FOTF01000017">
    <property type="protein sequence ID" value="SFL40377.1"/>
    <property type="molecule type" value="Genomic_DNA"/>
</dbReference>
<keyword evidence="5" id="KW-1185">Reference proteome</keyword>
<dbReference type="GO" id="GO:0032259">
    <property type="term" value="P:methylation"/>
    <property type="evidence" value="ECO:0007669"/>
    <property type="project" value="UniProtKB-KW"/>
</dbReference>
<sequence>MTDARTIAVYNARAEAYAAMGPDKPQRDLAQFIDGLPAQGSVLDVGCGPGTAAVQMVAAGLRVDAIDASAAMVQLAQSKGVAARIATFDDITGADIYDGVWASFSLLHARATDLPRYIAAIARALRPGGLFHIAMKTGEGEQRDSIDRLYNFVTKPQLNALLTDAGLAPVFTRTGVDKGLAGTDDAYLVIQARKDADA</sequence>
<name>A0A1I4HFB3_9RHOB</name>